<reference evidence="1 2" key="1">
    <citation type="submission" date="2014-04" db="EMBL/GenBank/DDBJ databases">
        <title>Genome evolution of avian class.</title>
        <authorList>
            <person name="Zhang G."/>
            <person name="Li C."/>
        </authorList>
    </citation>
    <scope>NUCLEOTIDE SEQUENCE [LARGE SCALE GENOMIC DNA]</scope>
    <source>
        <strain evidence="1">BGI_Z169</strain>
    </source>
</reference>
<gene>
    <name evidence="1" type="ORF">Z169_02357</name>
</gene>
<keyword evidence="2" id="KW-1185">Reference proteome</keyword>
<dbReference type="Proteomes" id="UP000053119">
    <property type="component" value="Unassembled WGS sequence"/>
</dbReference>
<feature type="non-terminal residue" evidence="1">
    <location>
        <position position="55"/>
    </location>
</feature>
<feature type="non-terminal residue" evidence="1">
    <location>
        <position position="1"/>
    </location>
</feature>
<accession>A0A091J7Y3</accession>
<evidence type="ECO:0000313" key="2">
    <source>
        <dbReference type="Proteomes" id="UP000053119"/>
    </source>
</evidence>
<evidence type="ECO:0000313" key="1">
    <source>
        <dbReference type="EMBL" id="KFP16752.1"/>
    </source>
</evidence>
<sequence>NGFKLKEGRFRLDIRKKFFTVRVAKPWNGLPREAVDAPSLEVFKTRLDKALSNLV</sequence>
<evidence type="ECO:0008006" key="3">
    <source>
        <dbReference type="Google" id="ProtNLM"/>
    </source>
</evidence>
<dbReference type="AlphaFoldDB" id="A0A091J7Y3"/>
<proteinExistence type="predicted"/>
<dbReference type="EMBL" id="KK501620">
    <property type="protein sequence ID" value="KFP16752.1"/>
    <property type="molecule type" value="Genomic_DNA"/>
</dbReference>
<organism evidence="1 2">
    <name type="scientific">Egretta garzetta</name>
    <name type="common">Little egret</name>
    <dbReference type="NCBI Taxonomy" id="188379"/>
    <lineage>
        <taxon>Eukaryota</taxon>
        <taxon>Metazoa</taxon>
        <taxon>Chordata</taxon>
        <taxon>Craniata</taxon>
        <taxon>Vertebrata</taxon>
        <taxon>Euteleostomi</taxon>
        <taxon>Archelosauria</taxon>
        <taxon>Archosauria</taxon>
        <taxon>Dinosauria</taxon>
        <taxon>Saurischia</taxon>
        <taxon>Theropoda</taxon>
        <taxon>Coelurosauria</taxon>
        <taxon>Aves</taxon>
        <taxon>Neognathae</taxon>
        <taxon>Neoaves</taxon>
        <taxon>Aequornithes</taxon>
        <taxon>Pelecaniformes</taxon>
        <taxon>Ardeidae</taxon>
        <taxon>Egretta</taxon>
    </lineage>
</organism>
<protein>
    <recommendedName>
        <fullName evidence="3">Nidogen G2 beta-barrel domain-containing protein</fullName>
    </recommendedName>
</protein>
<name>A0A091J7Y3_EGRGA</name>